<keyword evidence="1" id="KW-0812">Transmembrane</keyword>
<dbReference type="HOGENOM" id="CLU_1360308_0_0_1"/>
<keyword evidence="1" id="KW-1133">Transmembrane helix</keyword>
<dbReference type="eggNOG" id="ENOG502REU2">
    <property type="taxonomic scope" value="Eukaryota"/>
</dbReference>
<dbReference type="AlphaFoldDB" id="E3QQJ1"/>
<dbReference type="VEuPathDB" id="FungiDB:GLRG_08273"/>
<dbReference type="RefSeq" id="XP_008097149.1">
    <property type="nucleotide sequence ID" value="XM_008098958.1"/>
</dbReference>
<protein>
    <submittedName>
        <fullName evidence="2">Uncharacterized protein</fullName>
    </submittedName>
</protein>
<dbReference type="EMBL" id="GG697367">
    <property type="protein sequence ID" value="EFQ33129.1"/>
    <property type="molecule type" value="Genomic_DNA"/>
</dbReference>
<dbReference type="Proteomes" id="UP000008782">
    <property type="component" value="Unassembled WGS sequence"/>
</dbReference>
<evidence type="ECO:0000256" key="1">
    <source>
        <dbReference type="SAM" id="Phobius"/>
    </source>
</evidence>
<evidence type="ECO:0000313" key="2">
    <source>
        <dbReference type="EMBL" id="EFQ33129.1"/>
    </source>
</evidence>
<evidence type="ECO:0000313" key="3">
    <source>
        <dbReference type="Proteomes" id="UP000008782"/>
    </source>
</evidence>
<reference evidence="3" key="1">
    <citation type="journal article" date="2012" name="Nat. Genet.">
        <title>Lifestyle transitions in plant pathogenic Colletotrichum fungi deciphered by genome and transcriptome analyses.</title>
        <authorList>
            <person name="O'Connell R.J."/>
            <person name="Thon M.R."/>
            <person name="Hacquard S."/>
            <person name="Amyotte S.G."/>
            <person name="Kleemann J."/>
            <person name="Torres M.F."/>
            <person name="Damm U."/>
            <person name="Buiate E.A."/>
            <person name="Epstein L."/>
            <person name="Alkan N."/>
            <person name="Altmueller J."/>
            <person name="Alvarado-Balderrama L."/>
            <person name="Bauser C.A."/>
            <person name="Becker C."/>
            <person name="Birren B.W."/>
            <person name="Chen Z."/>
            <person name="Choi J."/>
            <person name="Crouch J.A."/>
            <person name="Duvick J.P."/>
            <person name="Farman M.A."/>
            <person name="Gan P."/>
            <person name="Heiman D."/>
            <person name="Henrissat B."/>
            <person name="Howard R.J."/>
            <person name="Kabbage M."/>
            <person name="Koch C."/>
            <person name="Kracher B."/>
            <person name="Kubo Y."/>
            <person name="Law A.D."/>
            <person name="Lebrun M.-H."/>
            <person name="Lee Y.-H."/>
            <person name="Miyara I."/>
            <person name="Moore N."/>
            <person name="Neumann U."/>
            <person name="Nordstroem K."/>
            <person name="Panaccione D.G."/>
            <person name="Panstruga R."/>
            <person name="Place M."/>
            <person name="Proctor R.H."/>
            <person name="Prusky D."/>
            <person name="Rech G."/>
            <person name="Reinhardt R."/>
            <person name="Rollins J.A."/>
            <person name="Rounsley S."/>
            <person name="Schardl C.L."/>
            <person name="Schwartz D.C."/>
            <person name="Shenoy N."/>
            <person name="Shirasu K."/>
            <person name="Sikhakolli U.R."/>
            <person name="Stueber K."/>
            <person name="Sukno S.A."/>
            <person name="Sweigard J.A."/>
            <person name="Takano Y."/>
            <person name="Takahara H."/>
            <person name="Trail F."/>
            <person name="van der Does H.C."/>
            <person name="Voll L.M."/>
            <person name="Will I."/>
            <person name="Young S."/>
            <person name="Zeng Q."/>
            <person name="Zhang J."/>
            <person name="Zhou S."/>
            <person name="Dickman M.B."/>
            <person name="Schulze-Lefert P."/>
            <person name="Ver Loren van Themaat E."/>
            <person name="Ma L.-J."/>
            <person name="Vaillancourt L.J."/>
        </authorList>
    </citation>
    <scope>NUCLEOTIDE SEQUENCE [LARGE SCALE GENOMIC DNA]</scope>
    <source>
        <strain evidence="3">M1.001 / M2 / FGSC 10212</strain>
    </source>
</reference>
<proteinExistence type="predicted"/>
<feature type="transmembrane region" description="Helical" evidence="1">
    <location>
        <begin position="133"/>
        <end position="157"/>
    </location>
</feature>
<dbReference type="OrthoDB" id="4857793at2759"/>
<keyword evidence="3" id="KW-1185">Reference proteome</keyword>
<keyword evidence="1" id="KW-0472">Membrane</keyword>
<dbReference type="GeneID" id="24413638"/>
<accession>E3QQJ1</accession>
<name>E3QQJ1_COLGM</name>
<organism evidence="3">
    <name type="scientific">Colletotrichum graminicola (strain M1.001 / M2 / FGSC 10212)</name>
    <name type="common">Maize anthracnose fungus</name>
    <name type="synonym">Glomerella graminicola</name>
    <dbReference type="NCBI Taxonomy" id="645133"/>
    <lineage>
        <taxon>Eukaryota</taxon>
        <taxon>Fungi</taxon>
        <taxon>Dikarya</taxon>
        <taxon>Ascomycota</taxon>
        <taxon>Pezizomycotina</taxon>
        <taxon>Sordariomycetes</taxon>
        <taxon>Hypocreomycetidae</taxon>
        <taxon>Glomerellales</taxon>
        <taxon>Glomerellaceae</taxon>
        <taxon>Colletotrichum</taxon>
        <taxon>Colletotrichum graminicola species complex</taxon>
    </lineage>
</organism>
<sequence>MDFDPALRQRPVTSHPRDTFAAVRFSLRIPATGINVFSVADSSIVVLTLSLTTRTTRTTTSEPSLDSQFQSCELCFHSGLVADPSKPISLHFDLSLSTYITPLIMPCPLPSYYVPDIPQVFDMVNPSSPTHCFATLAAAVAVAVVAITIALVGGAFLDGRLFHKQKQLQGGACPVTAIHDESPSLVRLHSSTPPVPADNKA</sequence>
<gene>
    <name evidence="2" type="ORF">GLRG_08273</name>
</gene>